<dbReference type="Gene3D" id="3.30.420.10">
    <property type="entry name" value="Ribonuclease H-like superfamily/Ribonuclease H"/>
    <property type="match status" value="1"/>
</dbReference>
<evidence type="ECO:0000256" key="10">
    <source>
        <dbReference type="ARBA" id="ARBA00022801"/>
    </source>
</evidence>
<evidence type="ECO:0000256" key="7">
    <source>
        <dbReference type="ARBA" id="ARBA00022723"/>
    </source>
</evidence>
<keyword evidence="4" id="KW-0645">Protease</keyword>
<comment type="function">
    <text evidence="1">The aspartyl protease (PR) mediates the proteolytic cleavages of the Gag and Gag-Pol polyproteins after assembly of the VLP.</text>
</comment>
<dbReference type="InterPro" id="IPR012337">
    <property type="entry name" value="RNaseH-like_sf"/>
</dbReference>
<keyword evidence="14" id="KW-0229">DNA integration</keyword>
<dbReference type="PANTHER" id="PTHR42648:SF11">
    <property type="entry name" value="TRANSPOSON TY4-P GAG-POL POLYPROTEIN"/>
    <property type="match status" value="1"/>
</dbReference>
<dbReference type="InterPro" id="IPR039537">
    <property type="entry name" value="Retrotran_Ty1/copia-like"/>
</dbReference>
<keyword evidence="16" id="KW-0808">Transferase</keyword>
<dbReference type="InterPro" id="IPR054722">
    <property type="entry name" value="PolX-like_BBD"/>
</dbReference>
<keyword evidence="18" id="KW-0238">DNA-binding</keyword>
<reference evidence="23 24" key="1">
    <citation type="journal article" date="2014" name="BMC Genomics">
        <title>Adaptive genomic structural variation in the grape powdery mildew pathogen, Erysiphe necator.</title>
        <authorList>
            <person name="Jones L."/>
            <person name="Riaz S."/>
            <person name="Morales-Cruz A."/>
            <person name="Amrine K.C."/>
            <person name="McGuire B."/>
            <person name="Gubler W.D."/>
            <person name="Walker M.A."/>
            <person name="Cantu D."/>
        </authorList>
    </citation>
    <scope>NUCLEOTIDE SEQUENCE [LARGE SCALE GENOMIC DNA]</scope>
    <source>
        <strain evidence="24">c</strain>
    </source>
</reference>
<dbReference type="PROSITE" id="PS50994">
    <property type="entry name" value="INTEGRASE"/>
    <property type="match status" value="1"/>
</dbReference>
<dbReference type="GO" id="GO:0003887">
    <property type="term" value="F:DNA-directed DNA polymerase activity"/>
    <property type="evidence" value="ECO:0007669"/>
    <property type="project" value="UniProtKB-KW"/>
</dbReference>
<keyword evidence="15" id="KW-0695">RNA-directed DNA polymerase</keyword>
<evidence type="ECO:0000256" key="15">
    <source>
        <dbReference type="ARBA" id="ARBA00022918"/>
    </source>
</evidence>
<dbReference type="PANTHER" id="PTHR42648">
    <property type="entry name" value="TRANSPOSASE, PUTATIVE-RELATED"/>
    <property type="match status" value="1"/>
</dbReference>
<dbReference type="AlphaFoldDB" id="A0A0B1NYD5"/>
<dbReference type="STRING" id="52586.A0A0B1NYD5"/>
<dbReference type="Pfam" id="PF00665">
    <property type="entry name" value="rve"/>
    <property type="match status" value="1"/>
</dbReference>
<dbReference type="InterPro" id="IPR036875">
    <property type="entry name" value="Znf_CCHC_sf"/>
</dbReference>
<evidence type="ECO:0000256" key="6">
    <source>
        <dbReference type="ARBA" id="ARBA00022722"/>
    </source>
</evidence>
<evidence type="ECO:0000256" key="5">
    <source>
        <dbReference type="ARBA" id="ARBA00022695"/>
    </source>
</evidence>
<dbReference type="GO" id="GO:0006310">
    <property type="term" value="P:DNA recombination"/>
    <property type="evidence" value="ECO:0007669"/>
    <property type="project" value="UniProtKB-KW"/>
</dbReference>
<keyword evidence="7" id="KW-0479">Metal-binding</keyword>
<dbReference type="InterPro" id="IPR057670">
    <property type="entry name" value="SH3_retrovirus"/>
</dbReference>
<keyword evidence="19" id="KW-0233">DNA recombination</keyword>
<dbReference type="Pfam" id="PF22936">
    <property type="entry name" value="Pol_BBD"/>
    <property type="match status" value="1"/>
</dbReference>
<keyword evidence="6" id="KW-0540">Nuclease</keyword>
<comment type="catalytic activity">
    <reaction evidence="20">
        <text>DNA(n) + a 2'-deoxyribonucleoside 5'-triphosphate = DNA(n+1) + diphosphate</text>
        <dbReference type="Rhea" id="RHEA:22508"/>
        <dbReference type="Rhea" id="RHEA-COMP:17339"/>
        <dbReference type="Rhea" id="RHEA-COMP:17340"/>
        <dbReference type="ChEBI" id="CHEBI:33019"/>
        <dbReference type="ChEBI" id="CHEBI:61560"/>
        <dbReference type="ChEBI" id="CHEBI:173112"/>
        <dbReference type="EC" id="2.7.7.49"/>
    </reaction>
</comment>
<evidence type="ECO:0000256" key="8">
    <source>
        <dbReference type="ARBA" id="ARBA00022741"/>
    </source>
</evidence>
<evidence type="ECO:0000259" key="22">
    <source>
        <dbReference type="PROSITE" id="PS50994"/>
    </source>
</evidence>
<evidence type="ECO:0000256" key="3">
    <source>
        <dbReference type="ARBA" id="ARBA00022612"/>
    </source>
</evidence>
<evidence type="ECO:0000256" key="20">
    <source>
        <dbReference type="ARBA" id="ARBA00048173"/>
    </source>
</evidence>
<dbReference type="GO" id="GO:0003964">
    <property type="term" value="F:RNA-directed DNA polymerase activity"/>
    <property type="evidence" value="ECO:0007669"/>
    <property type="project" value="UniProtKB-KW"/>
</dbReference>
<evidence type="ECO:0000256" key="12">
    <source>
        <dbReference type="ARBA" id="ARBA00022842"/>
    </source>
</evidence>
<feature type="domain" description="Integrase catalytic" evidence="22">
    <location>
        <begin position="419"/>
        <end position="592"/>
    </location>
</feature>
<keyword evidence="16" id="KW-0239">DNA-directed DNA polymerase</keyword>
<dbReference type="GO" id="GO:0006508">
    <property type="term" value="P:proteolysis"/>
    <property type="evidence" value="ECO:0007669"/>
    <property type="project" value="UniProtKB-KW"/>
</dbReference>
<evidence type="ECO:0000256" key="1">
    <source>
        <dbReference type="ARBA" id="ARBA00002180"/>
    </source>
</evidence>
<accession>A0A0B1NYD5</accession>
<dbReference type="GO" id="GO:0005634">
    <property type="term" value="C:nucleus"/>
    <property type="evidence" value="ECO:0007669"/>
    <property type="project" value="UniProtKB-ARBA"/>
</dbReference>
<gene>
    <name evidence="23" type="ORF">EV44_g3754</name>
</gene>
<dbReference type="OMA" id="DEYTSWK"/>
<dbReference type="GO" id="GO:0015074">
    <property type="term" value="P:DNA integration"/>
    <property type="evidence" value="ECO:0007669"/>
    <property type="project" value="UniProtKB-KW"/>
</dbReference>
<keyword evidence="5" id="KW-0548">Nucleotidyltransferase</keyword>
<evidence type="ECO:0000313" key="24">
    <source>
        <dbReference type="Proteomes" id="UP000030854"/>
    </source>
</evidence>
<keyword evidence="10" id="KW-0378">Hydrolase</keyword>
<dbReference type="GO" id="GO:0008270">
    <property type="term" value="F:zinc ion binding"/>
    <property type="evidence" value="ECO:0007669"/>
    <property type="project" value="InterPro"/>
</dbReference>
<evidence type="ECO:0000256" key="11">
    <source>
        <dbReference type="ARBA" id="ARBA00022840"/>
    </source>
</evidence>
<evidence type="ECO:0000313" key="23">
    <source>
        <dbReference type="EMBL" id="KHJ30988.1"/>
    </source>
</evidence>
<keyword evidence="8" id="KW-0547">Nucleotide-binding</keyword>
<keyword evidence="12" id="KW-0460">Magnesium</keyword>
<evidence type="ECO:0000256" key="13">
    <source>
        <dbReference type="ARBA" id="ARBA00022884"/>
    </source>
</evidence>
<evidence type="ECO:0000256" key="4">
    <source>
        <dbReference type="ARBA" id="ARBA00022670"/>
    </source>
</evidence>
<evidence type="ECO:0000256" key="19">
    <source>
        <dbReference type="ARBA" id="ARBA00023172"/>
    </source>
</evidence>
<keyword evidence="3" id="KW-1188">Viral release from host cell</keyword>
<evidence type="ECO:0000256" key="18">
    <source>
        <dbReference type="ARBA" id="ARBA00023125"/>
    </source>
</evidence>
<dbReference type="GO" id="GO:0016301">
    <property type="term" value="F:kinase activity"/>
    <property type="evidence" value="ECO:0007669"/>
    <property type="project" value="UniProtKB-KW"/>
</dbReference>
<keyword evidence="13" id="KW-0694">RNA-binding</keyword>
<dbReference type="GO" id="GO:0003723">
    <property type="term" value="F:RNA binding"/>
    <property type="evidence" value="ECO:0007669"/>
    <property type="project" value="UniProtKB-KW"/>
</dbReference>
<dbReference type="GO" id="GO:0032196">
    <property type="term" value="P:transposition"/>
    <property type="evidence" value="ECO:0007669"/>
    <property type="project" value="UniProtKB-KW"/>
</dbReference>
<keyword evidence="2" id="KW-0815">Transposition</keyword>
<dbReference type="HOGENOM" id="CLU_020436_0_0_1"/>
<dbReference type="SUPFAM" id="SSF57756">
    <property type="entry name" value="Retrovirus zinc finger-like domains"/>
    <property type="match status" value="1"/>
</dbReference>
<dbReference type="GO" id="GO:0008233">
    <property type="term" value="F:peptidase activity"/>
    <property type="evidence" value="ECO:0007669"/>
    <property type="project" value="UniProtKB-KW"/>
</dbReference>
<evidence type="ECO:0000256" key="2">
    <source>
        <dbReference type="ARBA" id="ARBA00022578"/>
    </source>
</evidence>
<dbReference type="InterPro" id="IPR001584">
    <property type="entry name" value="Integrase_cat-core"/>
</dbReference>
<dbReference type="GO" id="GO:0004519">
    <property type="term" value="F:endonuclease activity"/>
    <property type="evidence" value="ECO:0007669"/>
    <property type="project" value="UniProtKB-KW"/>
</dbReference>
<organism evidence="23 24">
    <name type="scientific">Uncinula necator</name>
    <name type="common">Grape powdery mildew</name>
    <dbReference type="NCBI Taxonomy" id="52586"/>
    <lineage>
        <taxon>Eukaryota</taxon>
        <taxon>Fungi</taxon>
        <taxon>Dikarya</taxon>
        <taxon>Ascomycota</taxon>
        <taxon>Pezizomycotina</taxon>
        <taxon>Leotiomycetes</taxon>
        <taxon>Erysiphales</taxon>
        <taxon>Erysiphaceae</taxon>
        <taxon>Erysiphe</taxon>
    </lineage>
</organism>
<dbReference type="Proteomes" id="UP000030854">
    <property type="component" value="Unassembled WGS sequence"/>
</dbReference>
<comment type="caution">
    <text evidence="23">The sequence shown here is derived from an EMBL/GenBank/DDBJ whole genome shotgun (WGS) entry which is preliminary data.</text>
</comment>
<protein>
    <submittedName>
        <fullName evidence="23">Putative serine threonine protein kinase domain protein</fullName>
    </submittedName>
</protein>
<name>A0A0B1NYD5_UNCNE</name>
<evidence type="ECO:0000256" key="14">
    <source>
        <dbReference type="ARBA" id="ARBA00022908"/>
    </source>
</evidence>
<dbReference type="Pfam" id="PF25597">
    <property type="entry name" value="SH3_retrovirus"/>
    <property type="match status" value="1"/>
</dbReference>
<dbReference type="EMBL" id="JNVN01003372">
    <property type="protein sequence ID" value="KHJ30988.1"/>
    <property type="molecule type" value="Genomic_DNA"/>
</dbReference>
<dbReference type="GO" id="GO:0003677">
    <property type="term" value="F:DNA binding"/>
    <property type="evidence" value="ECO:0007669"/>
    <property type="project" value="UniProtKB-KW"/>
</dbReference>
<keyword evidence="17" id="KW-0917">Virion maturation</keyword>
<comment type="catalytic activity">
    <reaction evidence="21">
        <text>DNA(n) + a 2'-deoxyribonucleoside 5'-triphosphate = DNA(n+1) + diphosphate</text>
        <dbReference type="Rhea" id="RHEA:22508"/>
        <dbReference type="Rhea" id="RHEA-COMP:17339"/>
        <dbReference type="Rhea" id="RHEA-COMP:17340"/>
        <dbReference type="ChEBI" id="CHEBI:33019"/>
        <dbReference type="ChEBI" id="CHEBI:61560"/>
        <dbReference type="ChEBI" id="CHEBI:173112"/>
        <dbReference type="EC" id="2.7.7.7"/>
    </reaction>
</comment>
<keyword evidence="23" id="KW-0418">Kinase</keyword>
<keyword evidence="9" id="KW-0255">Endonuclease</keyword>
<sequence length="773" mass="87132">MVQDEKKPSPEASQDLVILGITLATADDLADSIEESYKKTAVYTLSERLHNIAASHQFQMFQKNPPSNRAIKLWSIWWSSKLRETAPHIQSAPSDNARDILKEIIIDSQAQIVTSVLNVTARFWNYKPGNNITCYSYIKEFQKRLHELREHTNISSDVKIQAKNLLLYHINTKRPDLMSRCKNLSLEQTLSECLSGTSADRPSNKNKNKSVIKCNFCNNLGHSIDECRNKQKSEKNKNKNSSGSKILSVNKPTETSCYQLDTAADFHVCGNEDDFSSYFKSSQLIGVAGGGQVTTDGHGDMFLPTSDSKLEILNGAIHLSGENTHILSTSQLEKQGFSIYWPSNYQDIELLRRDGTTCAYFRREAGKLLWKPKHVDTVKSNALVTALEHVNIKGYKPPDNCETCTKSKITKSKGISSLRSALEFAEIIHMDLVGGQKSLSPVSTDLSVPNATWFLLAVDEYTSWKWAWPIYSKKTVPTKIRQFLEYLKTNHSKTPKILHTDSGTEFSNAELQEILLDRGILWHKSSSHAPEQNGIAERTVRTVTEKMRALHLQSGIPVKLWPLVLNAAIHILNITLNKIAPKSPFHAVFKQLPDIKRLFPFGCRAYWLDPNRNKLNSKAKGGIYVVTQFSGGHVILNPQSDKVIVRRDIRVNENLFPLQQRILSLQAFNRKIIQDALNGPKANQWNEAINDEINNMTRNNVWTLVPRTEAIGHIMTGKWTLKEKSDGKLKARWCARGFSEPSAENTYADVLPPTTLRMLLALAALKKTSNSSR</sequence>
<evidence type="ECO:0000256" key="21">
    <source>
        <dbReference type="ARBA" id="ARBA00049244"/>
    </source>
</evidence>
<dbReference type="GO" id="GO:0005524">
    <property type="term" value="F:ATP binding"/>
    <property type="evidence" value="ECO:0007669"/>
    <property type="project" value="UniProtKB-KW"/>
</dbReference>
<dbReference type="SUPFAM" id="SSF53098">
    <property type="entry name" value="Ribonuclease H-like"/>
    <property type="match status" value="1"/>
</dbReference>
<evidence type="ECO:0000256" key="16">
    <source>
        <dbReference type="ARBA" id="ARBA00022932"/>
    </source>
</evidence>
<evidence type="ECO:0000256" key="9">
    <source>
        <dbReference type="ARBA" id="ARBA00022759"/>
    </source>
</evidence>
<dbReference type="InterPro" id="IPR036397">
    <property type="entry name" value="RNaseH_sf"/>
</dbReference>
<keyword evidence="11" id="KW-0067">ATP-binding</keyword>
<evidence type="ECO:0000256" key="17">
    <source>
        <dbReference type="ARBA" id="ARBA00023113"/>
    </source>
</evidence>
<proteinExistence type="predicted"/>
<keyword evidence="24" id="KW-1185">Reference proteome</keyword>